<keyword evidence="1" id="KW-0472">Membrane</keyword>
<gene>
    <name evidence="2" type="ORF">SAMN05444280_1685</name>
</gene>
<organism evidence="2 3">
    <name type="scientific">Tangfeifania diversioriginum</name>
    <dbReference type="NCBI Taxonomy" id="1168035"/>
    <lineage>
        <taxon>Bacteria</taxon>
        <taxon>Pseudomonadati</taxon>
        <taxon>Bacteroidota</taxon>
        <taxon>Bacteroidia</taxon>
        <taxon>Marinilabiliales</taxon>
        <taxon>Prolixibacteraceae</taxon>
        <taxon>Tangfeifania</taxon>
    </lineage>
</organism>
<sequence>MKTYKVIKLSTAWSTSKLTERVEKFLNEKEKDGYEIISVAFGVNLWWLPTAFITICK</sequence>
<evidence type="ECO:0000256" key="1">
    <source>
        <dbReference type="SAM" id="Phobius"/>
    </source>
</evidence>
<protein>
    <recommendedName>
        <fullName evidence="4">DUF4177 domain-containing protein</fullName>
    </recommendedName>
</protein>
<proteinExistence type="predicted"/>
<dbReference type="AlphaFoldDB" id="A0A1M6PQL9"/>
<evidence type="ECO:0000313" key="2">
    <source>
        <dbReference type="EMBL" id="SHK10182.1"/>
    </source>
</evidence>
<name>A0A1M6PQL9_9BACT</name>
<keyword evidence="3" id="KW-1185">Reference proteome</keyword>
<feature type="transmembrane region" description="Helical" evidence="1">
    <location>
        <begin position="36"/>
        <end position="56"/>
    </location>
</feature>
<reference evidence="2 3" key="1">
    <citation type="submission" date="2016-11" db="EMBL/GenBank/DDBJ databases">
        <authorList>
            <person name="Jaros S."/>
            <person name="Januszkiewicz K."/>
            <person name="Wedrychowicz H."/>
        </authorList>
    </citation>
    <scope>NUCLEOTIDE SEQUENCE [LARGE SCALE GENOMIC DNA]</scope>
    <source>
        <strain evidence="2 3">DSM 27063</strain>
    </source>
</reference>
<keyword evidence="1" id="KW-1133">Transmembrane helix</keyword>
<dbReference type="EMBL" id="FQZE01000068">
    <property type="protein sequence ID" value="SHK10182.1"/>
    <property type="molecule type" value="Genomic_DNA"/>
</dbReference>
<accession>A0A1M6PQL9</accession>
<keyword evidence="1" id="KW-0812">Transmembrane</keyword>
<evidence type="ECO:0008006" key="4">
    <source>
        <dbReference type="Google" id="ProtNLM"/>
    </source>
</evidence>
<evidence type="ECO:0000313" key="3">
    <source>
        <dbReference type="Proteomes" id="UP000184050"/>
    </source>
</evidence>
<dbReference type="RefSeq" id="WP_175552590.1">
    <property type="nucleotide sequence ID" value="NZ_FQZE01000068.1"/>
</dbReference>
<dbReference type="Proteomes" id="UP000184050">
    <property type="component" value="Unassembled WGS sequence"/>
</dbReference>